<protein>
    <submittedName>
        <fullName evidence="2">Uncharacterized protein</fullName>
    </submittedName>
</protein>
<accession>A0AAF0EEX2</accession>
<feature type="compositionally biased region" description="Basic residues" evidence="1">
    <location>
        <begin position="311"/>
        <end position="320"/>
    </location>
</feature>
<dbReference type="Proteomes" id="UP001214415">
    <property type="component" value="Chromosome 3"/>
</dbReference>
<feature type="region of interest" description="Disordered" evidence="1">
    <location>
        <begin position="580"/>
        <end position="619"/>
    </location>
</feature>
<feature type="region of interest" description="Disordered" evidence="1">
    <location>
        <begin position="501"/>
        <end position="554"/>
    </location>
</feature>
<feature type="compositionally biased region" description="Basic and acidic residues" evidence="1">
    <location>
        <begin position="278"/>
        <end position="289"/>
    </location>
</feature>
<dbReference type="EMBL" id="CP119902">
    <property type="protein sequence ID" value="WFD23178.1"/>
    <property type="molecule type" value="Genomic_DNA"/>
</dbReference>
<gene>
    <name evidence="2" type="ORF">MEQU1_001866</name>
</gene>
<name>A0AAF0EEX2_9BASI</name>
<feature type="compositionally biased region" description="Polar residues" evidence="1">
    <location>
        <begin position="212"/>
        <end position="223"/>
    </location>
</feature>
<feature type="compositionally biased region" description="Polar residues" evidence="1">
    <location>
        <begin position="607"/>
        <end position="616"/>
    </location>
</feature>
<sequence>MEDSPSTQLGITFPWEKTAESTLLGGQAHFLQLDMAELESEEDSEGHDWLTQPTGATSLPPSTTAGAADNVATAQETQHATNRPWSGAETPFDMFEDALLQEHGLAPTGQTCLAPHTDDAGVAEAPQDSQTSTMTMAPKPEPQPEQSDSVIPTSEPAAHNGMDDFAEDLPLHNPHEEVASPATWTCVKEPRTSPQWDMDLGATPKPLEPKTPQASRETESVSAPQAPLMDSPEPQADALGISGAQHQHMPHTWEDAPQSEPYAQQDIHAMEWAGATEEPVRRNSHKEPMSETVPDAFKSEQPRRPPANKTLKIKASRFFKKVLPSKQQRAATAEAPPMPTHRFSRASLLPFRSQKSDPNVYRASSVAPDLAMNAEPLSMDAVGATPDQMRSQSFAGMGPSVTIQRTPPMVPNMLDRNEPSPYYSPAPSLPSSPQTASHRLSFSSFRRQDATGSSKPMSLFSMFKKRNQEPMTLSRQASNGRLPHCKVVEEPLPLAVEAQHQELLHRSHSRRRSVGGWEERESQPTFQPRAPSVVPELSEPECPSPHLAPLSGLPTEQSTVLSHGYETAMEDHETMMPEAAATPVPSNDWTPHNPGSPSLQEPMEGPSYNSSGTESAPVNEEAPIIDEPQATPRPPAWEQDVGVSHEADVPAHQHLGTLSSDTKRLSLGLDENAWTLDLNFGAANETEAHRDLFQGPHAEKDPCDWFSEAHKQAPILPMLSQGSPMEFASE</sequence>
<feature type="compositionally biased region" description="Basic and acidic residues" evidence="1">
    <location>
        <begin position="169"/>
        <end position="178"/>
    </location>
</feature>
<dbReference type="AlphaFoldDB" id="A0AAF0EEX2"/>
<evidence type="ECO:0000313" key="3">
    <source>
        <dbReference type="Proteomes" id="UP001214415"/>
    </source>
</evidence>
<organism evidence="2 3">
    <name type="scientific">Malassezia equina</name>
    <dbReference type="NCBI Taxonomy" id="1381935"/>
    <lineage>
        <taxon>Eukaryota</taxon>
        <taxon>Fungi</taxon>
        <taxon>Dikarya</taxon>
        <taxon>Basidiomycota</taxon>
        <taxon>Ustilaginomycotina</taxon>
        <taxon>Malasseziomycetes</taxon>
        <taxon>Malasseziales</taxon>
        <taxon>Malasseziaceae</taxon>
        <taxon>Malassezia</taxon>
    </lineage>
</organism>
<feature type="compositionally biased region" description="Polar residues" evidence="1">
    <location>
        <begin position="51"/>
        <end position="65"/>
    </location>
</feature>
<feature type="compositionally biased region" description="Polar residues" evidence="1">
    <location>
        <begin position="584"/>
        <end position="599"/>
    </location>
</feature>
<evidence type="ECO:0000313" key="2">
    <source>
        <dbReference type="EMBL" id="WFD23178.1"/>
    </source>
</evidence>
<reference evidence="2" key="1">
    <citation type="submission" date="2023-03" db="EMBL/GenBank/DDBJ databases">
        <title>Mating type loci evolution in Malassezia.</title>
        <authorList>
            <person name="Coelho M.A."/>
        </authorList>
    </citation>
    <scope>NUCLEOTIDE SEQUENCE</scope>
    <source>
        <strain evidence="2">CBS 12830</strain>
    </source>
</reference>
<feature type="region of interest" description="Disordered" evidence="1">
    <location>
        <begin position="389"/>
        <end position="439"/>
    </location>
</feature>
<evidence type="ECO:0000256" key="1">
    <source>
        <dbReference type="SAM" id="MobiDB-lite"/>
    </source>
</evidence>
<keyword evidence="3" id="KW-1185">Reference proteome</keyword>
<feature type="compositionally biased region" description="Polar residues" evidence="1">
    <location>
        <begin position="72"/>
        <end position="84"/>
    </location>
</feature>
<feature type="region of interest" description="Disordered" evidence="1">
    <location>
        <begin position="38"/>
        <end position="341"/>
    </location>
</feature>
<proteinExistence type="predicted"/>